<keyword evidence="2" id="KW-1185">Reference proteome</keyword>
<name>A0AAE1HDP7_9NEOP</name>
<organism evidence="1 2">
    <name type="scientific">Frankliniella fusca</name>
    <dbReference type="NCBI Taxonomy" id="407009"/>
    <lineage>
        <taxon>Eukaryota</taxon>
        <taxon>Metazoa</taxon>
        <taxon>Ecdysozoa</taxon>
        <taxon>Arthropoda</taxon>
        <taxon>Hexapoda</taxon>
        <taxon>Insecta</taxon>
        <taxon>Pterygota</taxon>
        <taxon>Neoptera</taxon>
        <taxon>Paraneoptera</taxon>
        <taxon>Thysanoptera</taxon>
        <taxon>Terebrantia</taxon>
        <taxon>Thripoidea</taxon>
        <taxon>Thripidae</taxon>
        <taxon>Frankliniella</taxon>
    </lineage>
</organism>
<protein>
    <submittedName>
        <fullName evidence="1">Replication stress response regulator SDE2</fullName>
    </submittedName>
</protein>
<proteinExistence type="predicted"/>
<evidence type="ECO:0000313" key="2">
    <source>
        <dbReference type="Proteomes" id="UP001219518"/>
    </source>
</evidence>
<reference evidence="1" key="1">
    <citation type="submission" date="2021-07" db="EMBL/GenBank/DDBJ databases">
        <authorList>
            <person name="Catto M.A."/>
            <person name="Jacobson A."/>
            <person name="Kennedy G."/>
            <person name="Labadie P."/>
            <person name="Hunt B.G."/>
            <person name="Srinivasan R."/>
        </authorList>
    </citation>
    <scope>NUCLEOTIDE SEQUENCE</scope>
    <source>
        <strain evidence="1">PL_HMW_Pooled</strain>
        <tissue evidence="1">Head</tissue>
    </source>
</reference>
<dbReference type="EMBL" id="JAHWGI010000979">
    <property type="protein sequence ID" value="KAK3919435.1"/>
    <property type="molecule type" value="Genomic_DNA"/>
</dbReference>
<sequence length="114" mass="12228">MVIGMDEKYCAIKIMLTIQRVPRLGHKVLLTGTRGLSKALAITSSRSRAKGCGVLLAGAEQYRAAAGRGLALAVVDKHGAPPLQQGDESAGAERVHLQRALQEQEREEDLLALQ</sequence>
<gene>
    <name evidence="1" type="ORF">KUF71_008562</name>
</gene>
<comment type="caution">
    <text evidence="1">The sequence shown here is derived from an EMBL/GenBank/DDBJ whole genome shotgun (WGS) entry which is preliminary data.</text>
</comment>
<dbReference type="AlphaFoldDB" id="A0AAE1HDP7"/>
<reference evidence="1" key="2">
    <citation type="journal article" date="2023" name="BMC Genomics">
        <title>Pest status, molecular evolution, and epigenetic factors derived from the genome assembly of Frankliniella fusca, a thysanopteran phytovirus vector.</title>
        <authorList>
            <person name="Catto M.A."/>
            <person name="Labadie P.E."/>
            <person name="Jacobson A.L."/>
            <person name="Kennedy G.G."/>
            <person name="Srinivasan R."/>
            <person name="Hunt B.G."/>
        </authorList>
    </citation>
    <scope>NUCLEOTIDE SEQUENCE</scope>
    <source>
        <strain evidence="1">PL_HMW_Pooled</strain>
    </source>
</reference>
<evidence type="ECO:0000313" key="1">
    <source>
        <dbReference type="EMBL" id="KAK3919435.1"/>
    </source>
</evidence>
<dbReference type="Proteomes" id="UP001219518">
    <property type="component" value="Unassembled WGS sequence"/>
</dbReference>
<accession>A0AAE1HDP7</accession>